<evidence type="ECO:0000256" key="2">
    <source>
        <dbReference type="ARBA" id="ARBA00022670"/>
    </source>
</evidence>
<evidence type="ECO:0000313" key="5">
    <source>
        <dbReference type="EMBL" id="AMK54634.1"/>
    </source>
</evidence>
<dbReference type="NCBIfam" id="TIGR01543">
    <property type="entry name" value="proheadase_HK97"/>
    <property type="match status" value="1"/>
</dbReference>
<evidence type="ECO:0000313" key="6">
    <source>
        <dbReference type="Proteomes" id="UP000069771"/>
    </source>
</evidence>
<keyword evidence="6" id="KW-1185">Reference proteome</keyword>
<protein>
    <recommendedName>
        <fullName evidence="4">Prohead serine protease domain-containing protein</fullName>
    </recommendedName>
</protein>
<dbReference type="InterPro" id="IPR054613">
    <property type="entry name" value="Peptidase_S78_dom"/>
</dbReference>
<dbReference type="Proteomes" id="UP000069771">
    <property type="component" value="Chromosome"/>
</dbReference>
<organism evidence="5 6">
    <name type="scientific">Faecalibaculum rodentium</name>
    <dbReference type="NCBI Taxonomy" id="1702221"/>
    <lineage>
        <taxon>Bacteria</taxon>
        <taxon>Bacillati</taxon>
        <taxon>Bacillota</taxon>
        <taxon>Erysipelotrichia</taxon>
        <taxon>Erysipelotrichales</taxon>
        <taxon>Erysipelotrichaceae</taxon>
        <taxon>Faecalibaculum</taxon>
    </lineage>
</organism>
<reference evidence="5 6" key="1">
    <citation type="journal article" date="2016" name="Gut Pathog.">
        <title>Whole genome sequencing of "Faecalibaculum rodentium" ALO17, isolated from C57BL/6J laboratory mouse feces.</title>
        <authorList>
            <person name="Lim S."/>
            <person name="Chang D.H."/>
            <person name="Ahn S."/>
            <person name="Kim B.C."/>
        </authorList>
    </citation>
    <scope>NUCLEOTIDE SEQUENCE [LARGE SCALE GENOMIC DNA]</scope>
    <source>
        <strain evidence="5 6">Alo17</strain>
    </source>
</reference>
<dbReference type="GO" id="GO:0006508">
    <property type="term" value="P:proteolysis"/>
    <property type="evidence" value="ECO:0007669"/>
    <property type="project" value="UniProtKB-KW"/>
</dbReference>
<proteinExistence type="predicted"/>
<sequence length="173" mass="19900">MNSETKKRIESDYYVEGYATTFDKYVLMERNGRKIYEEVARNAFDGADMSDVLFQFDHDQFVYARTGNGSLGIEVDDHGLFIWADLSRTSRARQLYEDIQAGNITQMSIRCRAATSFDGETQTIERVSKLIDVSAVSIPANNHTEIIARKVNEFDNERQRKKLALKLKVNTER</sequence>
<keyword evidence="1" id="KW-1188">Viral release from host cell</keyword>
<evidence type="ECO:0000256" key="3">
    <source>
        <dbReference type="ARBA" id="ARBA00022801"/>
    </source>
</evidence>
<feature type="domain" description="Prohead serine protease" evidence="4">
    <location>
        <begin position="10"/>
        <end position="155"/>
    </location>
</feature>
<keyword evidence="3" id="KW-0378">Hydrolase</keyword>
<evidence type="ECO:0000259" key="4">
    <source>
        <dbReference type="Pfam" id="PF04586"/>
    </source>
</evidence>
<dbReference type="STRING" id="1702221.AALO17_15000"/>
<name>A0A140DVF7_9FIRM</name>
<evidence type="ECO:0000256" key="1">
    <source>
        <dbReference type="ARBA" id="ARBA00022612"/>
    </source>
</evidence>
<dbReference type="AlphaFoldDB" id="A0A140DVF7"/>
<dbReference type="GO" id="GO:0008233">
    <property type="term" value="F:peptidase activity"/>
    <property type="evidence" value="ECO:0007669"/>
    <property type="project" value="UniProtKB-KW"/>
</dbReference>
<gene>
    <name evidence="5" type="ORF">AALO17_15000</name>
</gene>
<dbReference type="EMBL" id="CP011391">
    <property type="protein sequence ID" value="AMK54634.1"/>
    <property type="molecule type" value="Genomic_DNA"/>
</dbReference>
<keyword evidence="2" id="KW-0645">Protease</keyword>
<accession>A0A140DVF7</accession>
<dbReference type="InterPro" id="IPR006433">
    <property type="entry name" value="Prohead_protease"/>
</dbReference>
<dbReference type="Pfam" id="PF04586">
    <property type="entry name" value="Peptidase_S78"/>
    <property type="match status" value="1"/>
</dbReference>
<dbReference type="KEGG" id="fro:AALO17_15000"/>